<dbReference type="AlphaFoldDB" id="A0A4D7QIK7"/>
<keyword evidence="3" id="KW-1185">Reference proteome</keyword>
<evidence type="ECO:0000313" key="2">
    <source>
        <dbReference type="EMBL" id="QCK85157.1"/>
    </source>
</evidence>
<evidence type="ECO:0000313" key="3">
    <source>
        <dbReference type="Proteomes" id="UP000298588"/>
    </source>
</evidence>
<dbReference type="InterPro" id="IPR007439">
    <property type="entry name" value="Chemotax_Pase_CheZ"/>
</dbReference>
<dbReference type="EMBL" id="CP039865">
    <property type="protein sequence ID" value="QCK85157.1"/>
    <property type="molecule type" value="Genomic_DNA"/>
</dbReference>
<proteinExistence type="predicted"/>
<dbReference type="GO" id="GO:0009288">
    <property type="term" value="C:bacterial-type flagellum"/>
    <property type="evidence" value="ECO:0007669"/>
    <property type="project" value="InterPro"/>
</dbReference>
<dbReference type="SUPFAM" id="SSF75708">
    <property type="entry name" value="Chemotaxis phosphatase CheZ"/>
    <property type="match status" value="1"/>
</dbReference>
<feature type="region of interest" description="Disordered" evidence="1">
    <location>
        <begin position="15"/>
        <end position="37"/>
    </location>
</feature>
<name>A0A4D7QIK7_9HYPH</name>
<gene>
    <name evidence="2" type="ORF">E8L99_04865</name>
</gene>
<accession>A0A4D7QIK7</accession>
<sequence length="245" mass="26907">MRATKRAFRIESISQPTEAHARAHAAARPAGAAGSHHGEIMAELRALKAMIRPPEEVSKQMIDAYKAEMQDAMKLKAELDTIYEAIGQTKHEIATLHLSGFQGKQMTRVTHELDAIVEGTEQATEGILSAAEAIDQLASQLSAKAKDSQDQGALDDIQQKIITIFEHCNFQDLTGQRITKVVNTLKFIEERIVNMMDIWGGLDSFKDVEVDIMAEREGDDALLNGPKVDGDVGHASQDDIDALFN</sequence>
<evidence type="ECO:0000256" key="1">
    <source>
        <dbReference type="SAM" id="MobiDB-lite"/>
    </source>
</evidence>
<dbReference type="KEGG" id="paqt:E8L99_04865"/>
<dbReference type="GO" id="GO:0003824">
    <property type="term" value="F:catalytic activity"/>
    <property type="evidence" value="ECO:0007669"/>
    <property type="project" value="InterPro"/>
</dbReference>
<dbReference type="Gene3D" id="1.10.287.500">
    <property type="entry name" value="Helix hairpin bin"/>
    <property type="match status" value="2"/>
</dbReference>
<dbReference type="OrthoDB" id="7269965at2"/>
<dbReference type="Pfam" id="PF04344">
    <property type="entry name" value="CheZ"/>
    <property type="match status" value="1"/>
</dbReference>
<reference evidence="2 3" key="1">
    <citation type="submission" date="2019-04" db="EMBL/GenBank/DDBJ databases">
        <title>Phreatobacter aquaticus sp. nov.</title>
        <authorList>
            <person name="Choi A."/>
            <person name="Baek K."/>
        </authorList>
    </citation>
    <scope>NUCLEOTIDE SEQUENCE [LARGE SCALE GENOMIC DNA]</scope>
    <source>
        <strain evidence="2 3">NMCR1094</strain>
    </source>
</reference>
<dbReference type="GO" id="GO:0050920">
    <property type="term" value="P:regulation of chemotaxis"/>
    <property type="evidence" value="ECO:0007669"/>
    <property type="project" value="InterPro"/>
</dbReference>
<dbReference type="Proteomes" id="UP000298588">
    <property type="component" value="Chromosome"/>
</dbReference>
<organism evidence="2 3">
    <name type="scientific">Phreatobacter aquaticus</name>
    <dbReference type="NCBI Taxonomy" id="2570229"/>
    <lineage>
        <taxon>Bacteria</taxon>
        <taxon>Pseudomonadati</taxon>
        <taxon>Pseudomonadota</taxon>
        <taxon>Alphaproteobacteria</taxon>
        <taxon>Hyphomicrobiales</taxon>
        <taxon>Phreatobacteraceae</taxon>
        <taxon>Phreatobacter</taxon>
    </lineage>
</organism>
<feature type="compositionally biased region" description="Low complexity" evidence="1">
    <location>
        <begin position="24"/>
        <end position="35"/>
    </location>
</feature>
<protein>
    <submittedName>
        <fullName evidence="2">Protein phosphatase CheZ</fullName>
    </submittedName>
</protein>
<dbReference type="RefSeq" id="WP_137098491.1">
    <property type="nucleotide sequence ID" value="NZ_CP039865.1"/>
</dbReference>